<proteinExistence type="predicted"/>
<comment type="caution">
    <text evidence="2">The sequence shown here is derived from an EMBL/GenBank/DDBJ whole genome shotgun (WGS) entry which is preliminary data.</text>
</comment>
<dbReference type="AlphaFoldDB" id="A0A6G1WRA6"/>
<protein>
    <submittedName>
        <fullName evidence="2">Uncharacterized protein</fullName>
    </submittedName>
</protein>
<organism evidence="2">
    <name type="scientific">Sinorhizobium medicae</name>
    <dbReference type="NCBI Taxonomy" id="110321"/>
    <lineage>
        <taxon>Bacteria</taxon>
        <taxon>Pseudomonadati</taxon>
        <taxon>Pseudomonadota</taxon>
        <taxon>Alphaproteobacteria</taxon>
        <taxon>Hyphomicrobiales</taxon>
        <taxon>Rhizobiaceae</taxon>
        <taxon>Sinorhizobium/Ensifer group</taxon>
        <taxon>Sinorhizobium</taxon>
    </lineage>
</organism>
<accession>A0A6G1WRA6</accession>
<feature type="region of interest" description="Disordered" evidence="1">
    <location>
        <begin position="1"/>
        <end position="22"/>
    </location>
</feature>
<name>A0A6G1WRA6_9HYPH</name>
<evidence type="ECO:0000313" key="2">
    <source>
        <dbReference type="EMBL" id="MQW72269.1"/>
    </source>
</evidence>
<sequence length="79" mass="8933">MPERLSRAPTIKSARERSQLTASEVPMFRNHLNEAMFFYQQELNSLEPKEVSGLPAAKDNAFRMAEELVNLVIDARAVA</sequence>
<evidence type="ECO:0000256" key="1">
    <source>
        <dbReference type="SAM" id="MobiDB-lite"/>
    </source>
</evidence>
<gene>
    <name evidence="2" type="ORF">GHJ91_24815</name>
</gene>
<reference evidence="2" key="1">
    <citation type="journal article" date="2013" name="Genome Biol.">
        <title>Comparative genomics of the core and accessory genomes of 48 Sinorhizobium strains comprising five genospecies.</title>
        <authorList>
            <person name="Sugawara M."/>
            <person name="Epstein B."/>
            <person name="Badgley B.D."/>
            <person name="Unno T."/>
            <person name="Xu L."/>
            <person name="Reese J."/>
            <person name="Gyaneshwar P."/>
            <person name="Denny R."/>
            <person name="Mudge J."/>
            <person name="Bharti A.K."/>
            <person name="Farmer A.D."/>
            <person name="May G.D."/>
            <person name="Woodward J.E."/>
            <person name="Medigue C."/>
            <person name="Vallenet D."/>
            <person name="Lajus A."/>
            <person name="Rouy Z."/>
            <person name="Martinez-Vaz B."/>
            <person name="Tiffin P."/>
            <person name="Young N.D."/>
            <person name="Sadowsky M.J."/>
        </authorList>
    </citation>
    <scope>NUCLEOTIDE SEQUENCE</scope>
    <source>
        <strain evidence="2">M1</strain>
    </source>
</reference>
<dbReference type="EMBL" id="WISB01000148">
    <property type="protein sequence ID" value="MQW72269.1"/>
    <property type="molecule type" value="Genomic_DNA"/>
</dbReference>
<dbReference type="RefSeq" id="WP_011970514.1">
    <property type="nucleotide sequence ID" value="NZ_CP149879.1"/>
</dbReference>